<keyword evidence="1" id="KW-0732">Signal</keyword>
<dbReference type="EMBL" id="HBIJ01021458">
    <property type="protein sequence ID" value="CAE0373122.1"/>
    <property type="molecule type" value="Transcribed_RNA"/>
</dbReference>
<dbReference type="AlphaFoldDB" id="A0A6S8FCQ7"/>
<dbReference type="EMBL" id="HBIJ01021459">
    <property type="protein sequence ID" value="CAE0373123.1"/>
    <property type="molecule type" value="Transcribed_RNA"/>
</dbReference>
<evidence type="ECO:0000313" key="5">
    <source>
        <dbReference type="EMBL" id="CAE0373124.1"/>
    </source>
</evidence>
<dbReference type="EMBL" id="HBIJ01021454">
    <property type="protein sequence ID" value="CAE0373118.1"/>
    <property type="molecule type" value="Transcribed_RNA"/>
</dbReference>
<organism evidence="5">
    <name type="scientific">Aureoumbra lagunensis</name>
    <dbReference type="NCBI Taxonomy" id="44058"/>
    <lineage>
        <taxon>Eukaryota</taxon>
        <taxon>Sar</taxon>
        <taxon>Stramenopiles</taxon>
        <taxon>Ochrophyta</taxon>
        <taxon>Pelagophyceae</taxon>
        <taxon>Pelagomonadales</taxon>
        <taxon>Aureoumbra</taxon>
    </lineage>
</organism>
<feature type="signal peptide" evidence="1">
    <location>
        <begin position="1"/>
        <end position="24"/>
    </location>
</feature>
<accession>A0A6S8FCQ7</accession>
<feature type="chain" id="PRO_5036191381" evidence="1">
    <location>
        <begin position="25"/>
        <end position="653"/>
    </location>
</feature>
<protein>
    <submittedName>
        <fullName evidence="5">Uncharacterized protein</fullName>
    </submittedName>
</protein>
<name>A0A6S8FCQ7_9STRA</name>
<proteinExistence type="predicted"/>
<sequence length="653" mass="73857">MMLVLPSITLLKLKMLSTVEYALMNNIESPTINIQFVQSATPRVTESTERLYYSVQYEYTETASEKSFNTTDTNSALSDVLQLIDIIKPRLVVAEAPSTRSDRFEPQLHIAHKLRAQHYTVDVLDQIPTHLCGDYQARLRWILVARRHNTGTLDLTAICNSPAPQLIQVLDPVHKIPSSLWLPNLNWNSIFKDGYLIETPTTFSEFPRSPSTRCTYYELGLLTDLIYRLYQQQTRAVSDMSSLARKTSIHWLGTNISGQPYSNMNEPIDAKIFSVIYNILARDTKHHPRGTPTNIRIIATEDNSNDTARPECFTASEAIIFSGGSYSGGLVSISSKSINTIINTFGETYTVRSKPDLTVTHQNHYGFRWVVTAIHCKPSSKSCITATVRYVNQVLLESYSFNSHSILLFYYDKTFALFDCHIRGSRLLGYTAESTRRSVYSIYAPSPSLRPLNDIIIYDDRPKTGPSLRYLTLNECLRICQFANDEVVYLRSLPRSDAVHMISCATPIGTLTRLYQLLGKETPRQRHADIHPELRSAPAYHTNFVTTIEPESDDNRYLLFYAQTIMTEVSKRTLNLNLPTSSSDSVHALPIETDDFEYNSSMDIASRPDLSMPIPLNIKTAKSRHTSKIKASDLPPLHERGTIAFAQATKLQV</sequence>
<gene>
    <name evidence="2" type="ORF">ALAG00032_LOCUS13918</name>
    <name evidence="3" type="ORF">ALAG00032_LOCUS13922</name>
    <name evidence="4" type="ORF">ALAG00032_LOCUS13923</name>
    <name evidence="5" type="ORF">ALAG00032_LOCUS13924</name>
</gene>
<evidence type="ECO:0000256" key="1">
    <source>
        <dbReference type="SAM" id="SignalP"/>
    </source>
</evidence>
<reference evidence="5" key="1">
    <citation type="submission" date="2021-01" db="EMBL/GenBank/DDBJ databases">
        <authorList>
            <person name="Corre E."/>
            <person name="Pelletier E."/>
            <person name="Niang G."/>
            <person name="Scheremetjew M."/>
            <person name="Finn R."/>
            <person name="Kale V."/>
            <person name="Holt S."/>
            <person name="Cochrane G."/>
            <person name="Meng A."/>
            <person name="Brown T."/>
            <person name="Cohen L."/>
        </authorList>
    </citation>
    <scope>NUCLEOTIDE SEQUENCE</scope>
    <source>
        <strain evidence="5">CCMP1510</strain>
    </source>
</reference>
<dbReference type="InterPro" id="IPR029063">
    <property type="entry name" value="SAM-dependent_MTases_sf"/>
</dbReference>
<evidence type="ECO:0000313" key="2">
    <source>
        <dbReference type="EMBL" id="CAE0373118.1"/>
    </source>
</evidence>
<evidence type="ECO:0000313" key="4">
    <source>
        <dbReference type="EMBL" id="CAE0373123.1"/>
    </source>
</evidence>
<dbReference type="EMBL" id="HBIJ01021460">
    <property type="protein sequence ID" value="CAE0373124.1"/>
    <property type="molecule type" value="Transcribed_RNA"/>
</dbReference>
<evidence type="ECO:0000313" key="3">
    <source>
        <dbReference type="EMBL" id="CAE0373122.1"/>
    </source>
</evidence>
<dbReference type="SUPFAM" id="SSF53335">
    <property type="entry name" value="S-adenosyl-L-methionine-dependent methyltransferases"/>
    <property type="match status" value="1"/>
</dbReference>